<dbReference type="Proteomes" id="UP000017820">
    <property type="component" value="Unassembled WGS sequence"/>
</dbReference>
<comment type="similarity">
    <text evidence="2">Belongs to the YkuD family.</text>
</comment>
<dbReference type="GO" id="GO:0009252">
    <property type="term" value="P:peptidoglycan biosynthetic process"/>
    <property type="evidence" value="ECO:0007669"/>
    <property type="project" value="UniProtKB-UniPathway"/>
</dbReference>
<keyword evidence="8" id="KW-1133">Transmembrane helix</keyword>
<evidence type="ECO:0000256" key="2">
    <source>
        <dbReference type="ARBA" id="ARBA00005992"/>
    </source>
</evidence>
<accession>V4HLD5</accession>
<dbReference type="AlphaFoldDB" id="V4HLD5"/>
<protein>
    <recommendedName>
        <fullName evidence="9">L,D-TPase catalytic domain-containing protein</fullName>
    </recommendedName>
</protein>
<dbReference type="PROSITE" id="PS52029">
    <property type="entry name" value="LD_TPASE"/>
    <property type="match status" value="1"/>
</dbReference>
<dbReference type="Pfam" id="PF03734">
    <property type="entry name" value="YkuD"/>
    <property type="match status" value="1"/>
</dbReference>
<feature type="transmembrane region" description="Helical" evidence="8">
    <location>
        <begin position="6"/>
        <end position="23"/>
    </location>
</feature>
<dbReference type="PANTHER" id="PTHR36699:SF1">
    <property type="entry name" value="L,D-TRANSPEPTIDASE YAFK-RELATED"/>
    <property type="match status" value="1"/>
</dbReference>
<dbReference type="PATRIC" id="fig|1353533.3.peg.5113"/>
<reference evidence="10 11" key="1">
    <citation type="submission" date="2013-07" db="EMBL/GenBank/DDBJ databases">
        <title>Draft genome sequence of Pseudoalteromonas luteoviolacea 2ta16.</title>
        <authorList>
            <person name="Allen E.E."/>
            <person name="Azam F."/>
            <person name="Podell S."/>
        </authorList>
    </citation>
    <scope>NUCLEOTIDE SEQUENCE [LARGE SCALE GENOMIC DNA]</scope>
    <source>
        <strain evidence="10 11">2ta16</strain>
    </source>
</reference>
<keyword evidence="4 7" id="KW-0133">Cell shape</keyword>
<evidence type="ECO:0000256" key="1">
    <source>
        <dbReference type="ARBA" id="ARBA00004752"/>
    </source>
</evidence>
<dbReference type="InterPro" id="IPR038063">
    <property type="entry name" value="Transpep_catalytic_dom"/>
</dbReference>
<dbReference type="GO" id="GO:0071555">
    <property type="term" value="P:cell wall organization"/>
    <property type="evidence" value="ECO:0007669"/>
    <property type="project" value="UniProtKB-UniRule"/>
</dbReference>
<dbReference type="SUPFAM" id="SSF141523">
    <property type="entry name" value="L,D-transpeptidase catalytic domain-like"/>
    <property type="match status" value="1"/>
</dbReference>
<comment type="caution">
    <text evidence="10">The sequence shown here is derived from an EMBL/GenBank/DDBJ whole genome shotgun (WGS) entry which is preliminary data.</text>
</comment>
<organism evidence="10 11">
    <name type="scientific">Pseudoalteromonas luteoviolacea (strain 2ta16)</name>
    <dbReference type="NCBI Taxonomy" id="1353533"/>
    <lineage>
        <taxon>Bacteria</taxon>
        <taxon>Pseudomonadati</taxon>
        <taxon>Pseudomonadota</taxon>
        <taxon>Gammaproteobacteria</taxon>
        <taxon>Alteromonadales</taxon>
        <taxon>Pseudoalteromonadaceae</taxon>
        <taxon>Pseudoalteromonas</taxon>
    </lineage>
</organism>
<keyword evidence="5 7" id="KW-0573">Peptidoglycan synthesis</keyword>
<keyword evidence="8" id="KW-0812">Transmembrane</keyword>
<keyword evidence="6 7" id="KW-0961">Cell wall biogenesis/degradation</keyword>
<dbReference type="PANTHER" id="PTHR36699">
    <property type="entry name" value="LD-TRANSPEPTIDASE"/>
    <property type="match status" value="1"/>
</dbReference>
<dbReference type="GO" id="GO:0004180">
    <property type="term" value="F:carboxypeptidase activity"/>
    <property type="evidence" value="ECO:0007669"/>
    <property type="project" value="UniProtKB-ARBA"/>
</dbReference>
<keyword evidence="8" id="KW-0472">Membrane</keyword>
<dbReference type="CDD" id="cd16913">
    <property type="entry name" value="YkuD_like"/>
    <property type="match status" value="1"/>
</dbReference>
<dbReference type="GO" id="GO:0016740">
    <property type="term" value="F:transferase activity"/>
    <property type="evidence" value="ECO:0007669"/>
    <property type="project" value="UniProtKB-KW"/>
</dbReference>
<comment type="pathway">
    <text evidence="1 7">Cell wall biogenesis; peptidoglycan biosynthesis.</text>
</comment>
<evidence type="ECO:0000256" key="5">
    <source>
        <dbReference type="ARBA" id="ARBA00022984"/>
    </source>
</evidence>
<feature type="active site" description="Nucleophile" evidence="7">
    <location>
        <position position="174"/>
    </location>
</feature>
<dbReference type="UniPathway" id="UPA00219"/>
<evidence type="ECO:0000259" key="9">
    <source>
        <dbReference type="PROSITE" id="PS52029"/>
    </source>
</evidence>
<feature type="active site" description="Proton donor/acceptor" evidence="7">
    <location>
        <position position="166"/>
    </location>
</feature>
<evidence type="ECO:0000313" key="11">
    <source>
        <dbReference type="Proteomes" id="UP000017820"/>
    </source>
</evidence>
<sequence length="240" mass="27184">MHIVKLLTLISFVIITTCIYFFMRPVWVPMFHKVVGKRTTADVVDLYGKTSKDRLLPFFRAADVQFPPEKVTLLAIKDSNLLELWAENGEVQTFIRSYPVLAASGVLGPKLREGDKQVPEGIYQLEYLNPNSAFHLSMKLNYPNDFDLKHAKEEGRTEPGTNIFIHGKAFSIGCLAMGDEVAEELFVLTTLVGKANVNVAIAPSDPRMNDISKLATDKPQWVKTLYLDISTYFERFRHDN</sequence>
<keyword evidence="3" id="KW-0808">Transferase</keyword>
<name>V4HLD5_PSEL2</name>
<dbReference type="GO" id="GO:0008360">
    <property type="term" value="P:regulation of cell shape"/>
    <property type="evidence" value="ECO:0007669"/>
    <property type="project" value="UniProtKB-UniRule"/>
</dbReference>
<dbReference type="InterPro" id="IPR005490">
    <property type="entry name" value="LD_TPept_cat_dom"/>
</dbReference>
<evidence type="ECO:0000256" key="8">
    <source>
        <dbReference type="SAM" id="Phobius"/>
    </source>
</evidence>
<evidence type="ECO:0000256" key="7">
    <source>
        <dbReference type="PROSITE-ProRule" id="PRU01373"/>
    </source>
</evidence>
<evidence type="ECO:0000256" key="6">
    <source>
        <dbReference type="ARBA" id="ARBA00023316"/>
    </source>
</evidence>
<gene>
    <name evidence="10" type="ORF">PL2TA16_01687</name>
</gene>
<proteinExistence type="inferred from homology"/>
<evidence type="ECO:0000256" key="4">
    <source>
        <dbReference type="ARBA" id="ARBA00022960"/>
    </source>
</evidence>
<evidence type="ECO:0000256" key="3">
    <source>
        <dbReference type="ARBA" id="ARBA00022679"/>
    </source>
</evidence>
<feature type="domain" description="L,D-TPase catalytic" evidence="9">
    <location>
        <begin position="71"/>
        <end position="202"/>
    </location>
</feature>
<dbReference type="EMBL" id="AUSV01000134">
    <property type="protein sequence ID" value="ESP90583.1"/>
    <property type="molecule type" value="Genomic_DNA"/>
</dbReference>
<evidence type="ECO:0000313" key="10">
    <source>
        <dbReference type="EMBL" id="ESP90583.1"/>
    </source>
</evidence>